<keyword evidence="8" id="KW-1185">Reference proteome</keyword>
<proteinExistence type="predicted"/>
<name>A0ABS8YU45_9RHOB</name>
<dbReference type="PANTHER" id="PTHR21248:SF12">
    <property type="entry name" value="CARDIOLIPIN SYNTHASE C"/>
    <property type="match status" value="1"/>
</dbReference>
<dbReference type="PANTHER" id="PTHR21248">
    <property type="entry name" value="CARDIOLIPIN SYNTHASE"/>
    <property type="match status" value="1"/>
</dbReference>
<dbReference type="CDD" id="cd09113">
    <property type="entry name" value="PLDc_ymdC_like_2"/>
    <property type="match status" value="1"/>
</dbReference>
<dbReference type="RefSeq" id="WP_233676378.1">
    <property type="nucleotide sequence ID" value="NZ_JAJUOS010000005.1"/>
</dbReference>
<dbReference type="Pfam" id="PF13091">
    <property type="entry name" value="PLDc_2"/>
    <property type="match status" value="2"/>
</dbReference>
<evidence type="ECO:0000259" key="6">
    <source>
        <dbReference type="PROSITE" id="PS50035"/>
    </source>
</evidence>
<comment type="function">
    <text evidence="1">Could be a virulence factor.</text>
</comment>
<evidence type="ECO:0000256" key="5">
    <source>
        <dbReference type="ARBA" id="ARBA00029594"/>
    </source>
</evidence>
<dbReference type="InterPro" id="IPR001736">
    <property type="entry name" value="PLipase_D/transphosphatidylase"/>
</dbReference>
<dbReference type="InterPro" id="IPR025202">
    <property type="entry name" value="PLD-like_dom"/>
</dbReference>
<feature type="domain" description="PLD phosphodiesterase" evidence="6">
    <location>
        <begin position="156"/>
        <end position="183"/>
    </location>
</feature>
<comment type="caution">
    <text evidence="7">The sequence shown here is derived from an EMBL/GenBank/DDBJ whole genome shotgun (WGS) entry which is preliminary data.</text>
</comment>
<dbReference type="Proteomes" id="UP001521181">
    <property type="component" value="Unassembled WGS sequence"/>
</dbReference>
<dbReference type="EMBL" id="JAJUOS010000005">
    <property type="protein sequence ID" value="MCE5973381.1"/>
    <property type="molecule type" value="Genomic_DNA"/>
</dbReference>
<gene>
    <name evidence="7" type="ORF">LZA78_07810</name>
</gene>
<feature type="domain" description="PLD phosphodiesterase" evidence="6">
    <location>
        <begin position="401"/>
        <end position="428"/>
    </location>
</feature>
<sequence>MIPAILIALFCAALLGWRLTRLPARAADLPGAPPIPSGPLASLWPDLDSTGIAPLPEALEAFAARLALCDAARSEICAQYYLWRGDHSGTLLFEALLRAADRGVRVRLLLDDNATAGLDARLAFLDAHPNIELRLFNPFPLRFPRLLGYLFDFPRLNRRMHNKMLIADGAAAILGGRNIGDEYFNDLSSIGLFMDMDIFVAGHAVRAAQEAFETYWASEPAWPAAGLLRQTPERLAKGRAEQETALQAARETRFSALLAESLSSADLGTSALSLHEAPVRLITDPPEKVLGRAHKRQHLFPSLRMALGRPQENYDLISPYFVPRRRDGKEMRAMAKRGIRVRVLTNSLAASDAPIVHTGYAWQRHALIRAGVGIYEYSGDGKVQLRRGLIVRNRHGTAPFARSKLHAKIFSVDRKRVFIGTFNFDPRSLFLNTEMGVVVDDPAWAEELHRTFDQAVPHLAWRVGLRRGHLIWIRRAEDGSEEAIRHEPGAQWWQRGLIAILAWLPIKGLL</sequence>
<dbReference type="SMART" id="SM00155">
    <property type="entry name" value="PLDc"/>
    <property type="match status" value="2"/>
</dbReference>
<dbReference type="CDD" id="cd09111">
    <property type="entry name" value="PLDc_ymdC_like_1"/>
    <property type="match status" value="1"/>
</dbReference>
<reference evidence="7 8" key="1">
    <citation type="submission" date="2021-12" db="EMBL/GenBank/DDBJ databases">
        <title>Sinirhodobacter sp. WL0062 is a bacterium isolated from seawater.</title>
        <authorList>
            <person name="Wang L."/>
            <person name="He W."/>
            <person name="Zhang D.-F."/>
        </authorList>
    </citation>
    <scope>NUCLEOTIDE SEQUENCE [LARGE SCALE GENOMIC DNA]</scope>
    <source>
        <strain evidence="7 8">WL0062</strain>
    </source>
</reference>
<organism evidence="7 8">
    <name type="scientific">Rhodobacter flavimaris</name>
    <dbReference type="NCBI Taxonomy" id="2907145"/>
    <lineage>
        <taxon>Bacteria</taxon>
        <taxon>Pseudomonadati</taxon>
        <taxon>Pseudomonadota</taxon>
        <taxon>Alphaproteobacteria</taxon>
        <taxon>Rhodobacterales</taxon>
        <taxon>Rhodobacter group</taxon>
        <taxon>Rhodobacter</taxon>
    </lineage>
</organism>
<dbReference type="SUPFAM" id="SSF56024">
    <property type="entry name" value="Phospholipase D/nuclease"/>
    <property type="match status" value="2"/>
</dbReference>
<evidence type="ECO:0000256" key="1">
    <source>
        <dbReference type="ARBA" id="ARBA00003145"/>
    </source>
</evidence>
<dbReference type="Gene3D" id="3.30.870.10">
    <property type="entry name" value="Endonuclease Chain A"/>
    <property type="match status" value="2"/>
</dbReference>
<evidence type="ECO:0000313" key="7">
    <source>
        <dbReference type="EMBL" id="MCE5973381.1"/>
    </source>
</evidence>
<evidence type="ECO:0000256" key="3">
    <source>
        <dbReference type="ARBA" id="ARBA00018392"/>
    </source>
</evidence>
<evidence type="ECO:0000256" key="4">
    <source>
        <dbReference type="ARBA" id="ARBA00022525"/>
    </source>
</evidence>
<protein>
    <recommendedName>
        <fullName evidence="3">Phospholipase D</fullName>
    </recommendedName>
    <alternativeName>
        <fullName evidence="5">Choline phosphatase</fullName>
    </alternativeName>
</protein>
<keyword evidence="4" id="KW-0964">Secreted</keyword>
<dbReference type="PROSITE" id="PS50035">
    <property type="entry name" value="PLD"/>
    <property type="match status" value="2"/>
</dbReference>
<comment type="subcellular location">
    <subcellularLocation>
        <location evidence="2">Secreted</location>
    </subcellularLocation>
</comment>
<evidence type="ECO:0000313" key="8">
    <source>
        <dbReference type="Proteomes" id="UP001521181"/>
    </source>
</evidence>
<evidence type="ECO:0000256" key="2">
    <source>
        <dbReference type="ARBA" id="ARBA00004613"/>
    </source>
</evidence>
<accession>A0ABS8YU45</accession>